<dbReference type="Pfam" id="PF13276">
    <property type="entry name" value="HTH_21"/>
    <property type="match status" value="1"/>
</dbReference>
<dbReference type="SUPFAM" id="SSF53098">
    <property type="entry name" value="Ribonuclease H-like"/>
    <property type="match status" value="1"/>
</dbReference>
<dbReference type="Pfam" id="PF13333">
    <property type="entry name" value="rve_2"/>
    <property type="match status" value="1"/>
</dbReference>
<dbReference type="KEGG" id="usu:LVJ78_01105"/>
<dbReference type="GO" id="GO:0003676">
    <property type="term" value="F:nucleic acid binding"/>
    <property type="evidence" value="ECO:0007669"/>
    <property type="project" value="InterPro"/>
</dbReference>
<dbReference type="InterPro" id="IPR048020">
    <property type="entry name" value="Transpos_IS3"/>
</dbReference>
<proteinExistence type="predicted"/>
<dbReference type="InterPro" id="IPR025948">
    <property type="entry name" value="HTH-like_dom"/>
</dbReference>
<evidence type="ECO:0000313" key="2">
    <source>
        <dbReference type="EMBL" id="UOO80572.1"/>
    </source>
</evidence>
<dbReference type="PROSITE" id="PS50994">
    <property type="entry name" value="INTEGRASE"/>
    <property type="match status" value="1"/>
</dbReference>
<dbReference type="InterPro" id="IPR001584">
    <property type="entry name" value="Integrase_cat-core"/>
</dbReference>
<dbReference type="NCBIfam" id="NF033516">
    <property type="entry name" value="transpos_IS3"/>
    <property type="match status" value="1"/>
</dbReference>
<dbReference type="PANTHER" id="PTHR46889">
    <property type="entry name" value="TRANSPOSASE INSF FOR INSERTION SEQUENCE IS3B-RELATED"/>
    <property type="match status" value="1"/>
</dbReference>
<dbReference type="Proteomes" id="UP000829756">
    <property type="component" value="Chromosome"/>
</dbReference>
<gene>
    <name evidence="2" type="ORF">LVJ78_01105</name>
    <name evidence="3" type="ORF">LVJ78_02085</name>
</gene>
<dbReference type="GO" id="GO:0015074">
    <property type="term" value="P:DNA integration"/>
    <property type="evidence" value="ECO:0007669"/>
    <property type="project" value="InterPro"/>
</dbReference>
<protein>
    <submittedName>
        <fullName evidence="2">IS3 family transposase</fullName>
    </submittedName>
</protein>
<accession>A0AAE9GVM5</accession>
<dbReference type="Gene3D" id="3.30.420.10">
    <property type="entry name" value="Ribonuclease H-like superfamily/Ribonuclease H"/>
    <property type="match status" value="1"/>
</dbReference>
<dbReference type="EMBL" id="CP091507">
    <property type="protein sequence ID" value="UOO80584.1"/>
    <property type="molecule type" value="Genomic_DNA"/>
</dbReference>
<dbReference type="EMBL" id="CP091507">
    <property type="protein sequence ID" value="UOO80572.1"/>
    <property type="molecule type" value="Genomic_DNA"/>
</dbReference>
<name>A0AAE9GVM5_9NEIS</name>
<dbReference type="KEGG" id="usu:LVJ78_02085"/>
<organism evidence="2 4">
    <name type="scientific">Uruburuella suis</name>
    <dbReference type="NCBI Taxonomy" id="252130"/>
    <lineage>
        <taxon>Bacteria</taxon>
        <taxon>Pseudomonadati</taxon>
        <taxon>Pseudomonadota</taxon>
        <taxon>Betaproteobacteria</taxon>
        <taxon>Neisseriales</taxon>
        <taxon>Neisseriaceae</taxon>
        <taxon>Uruburuella</taxon>
    </lineage>
</organism>
<feature type="domain" description="Integrase catalytic" evidence="1">
    <location>
        <begin position="108"/>
        <end position="269"/>
    </location>
</feature>
<sequence>MEALRANHPLKYLLPAADIERSSFYFSRKRNQKPDKDLADMQTVRAVYDQHKGRYGARRIAAALSWNKKKAERLMKKMNLKAIVREKRKYYPPAMGEVSENLLNRNFSAEKPDEKWLTDVTEFKCDGQKLYLSPILDLYNREIRSYHLSRRPNSEMVATMLSQAVAQLGAQKPMLHSDQGVLYRCRAYRAQLAEAEITQSMSRKGNCWDNAPMESFFAVLKTECFHNRTFASIEALEAEIHEYIRYYNHDRLSLKLKKLSPVAYRTQFATAA</sequence>
<dbReference type="InterPro" id="IPR036397">
    <property type="entry name" value="RNaseH_sf"/>
</dbReference>
<dbReference type="InterPro" id="IPR012337">
    <property type="entry name" value="RNaseH-like_sf"/>
</dbReference>
<dbReference type="Pfam" id="PF00665">
    <property type="entry name" value="rve"/>
    <property type="match status" value="1"/>
</dbReference>
<dbReference type="PANTHER" id="PTHR46889:SF4">
    <property type="entry name" value="TRANSPOSASE INSO FOR INSERTION SEQUENCE ELEMENT IS911B-RELATED"/>
    <property type="match status" value="1"/>
</dbReference>
<reference evidence="2" key="2">
    <citation type="journal article" date="2022" name="Res Sq">
        <title>Evolution of multicellular longitudinally dividing oral cavity symbionts (Neisseriaceae).</title>
        <authorList>
            <person name="Nyongesa S."/>
            <person name="Weber P."/>
            <person name="Bernet E."/>
            <person name="Pullido F."/>
            <person name="Nieckarz M."/>
            <person name="Delaby M."/>
            <person name="Nieves C."/>
            <person name="Viehboeck T."/>
            <person name="Krause N."/>
            <person name="Rivera-Millot A."/>
            <person name="Nakamura A."/>
            <person name="Vischer N."/>
            <person name="VanNieuwenhze M."/>
            <person name="Brun Y."/>
            <person name="Cava F."/>
            <person name="Bulgheresi S."/>
            <person name="Veyrier F."/>
        </authorList>
    </citation>
    <scope>NUCLEOTIDE SEQUENCE</scope>
    <source>
        <strain evidence="2">1258/02</strain>
    </source>
</reference>
<dbReference type="AlphaFoldDB" id="A0AAE9GVM5"/>
<dbReference type="InterPro" id="IPR050900">
    <property type="entry name" value="Transposase_IS3/IS150/IS904"/>
</dbReference>
<evidence type="ECO:0000313" key="4">
    <source>
        <dbReference type="Proteomes" id="UP000829756"/>
    </source>
</evidence>
<evidence type="ECO:0000259" key="1">
    <source>
        <dbReference type="PROSITE" id="PS50994"/>
    </source>
</evidence>
<reference evidence="2" key="1">
    <citation type="submission" date="2021-12" db="EMBL/GenBank/DDBJ databases">
        <authorList>
            <person name="Veyrier F.J."/>
        </authorList>
    </citation>
    <scope>NUCLEOTIDE SEQUENCE</scope>
    <source>
        <strain evidence="2">1258/02</strain>
    </source>
</reference>
<evidence type="ECO:0000313" key="3">
    <source>
        <dbReference type="EMBL" id="UOO80584.1"/>
    </source>
</evidence>